<dbReference type="EMBL" id="CP061336">
    <property type="protein sequence ID" value="QNU67308.1"/>
    <property type="molecule type" value="Genomic_DNA"/>
</dbReference>
<dbReference type="OrthoDB" id="1741438at2"/>
<sequence length="47" mass="5069">MKSKIKLLLAPLSIIITQLALSGICSASSSTFYQPKAPKHLASRNKL</sequence>
<evidence type="ECO:0000313" key="1">
    <source>
        <dbReference type="EMBL" id="QNU67308.1"/>
    </source>
</evidence>
<dbReference type="InterPro" id="IPR009229">
    <property type="entry name" value="AgrD"/>
</dbReference>
<name>A0A4U7J4T8_9FIRM</name>
<dbReference type="KEGG" id="rher:EHE19_001845"/>
<dbReference type="NCBIfam" id="TIGR04223">
    <property type="entry name" value="quorum_AgrD"/>
    <property type="match status" value="1"/>
</dbReference>
<keyword evidence="2" id="KW-1185">Reference proteome</keyword>
<gene>
    <name evidence="1" type="ORF">EHE19_001845</name>
</gene>
<dbReference type="AlphaFoldDB" id="A0A4U7J4T8"/>
<reference evidence="1 2" key="1">
    <citation type="submission" date="2020-09" db="EMBL/GenBank/DDBJ databases">
        <title>Characterization and genome sequencing of Ruminiclostridium sp. nov. MA18.</title>
        <authorList>
            <person name="Rettenmaier R."/>
            <person name="Kowollik M.-L."/>
            <person name="Liebl W."/>
            <person name="Zverlov V."/>
        </authorList>
    </citation>
    <scope>NUCLEOTIDE SEQUENCE [LARGE SCALE GENOMIC DNA]</scope>
    <source>
        <strain evidence="1 2">MA18</strain>
    </source>
</reference>
<protein>
    <submittedName>
        <fullName evidence="1">Cyclic lactone autoinducer peptide</fullName>
    </submittedName>
</protein>
<evidence type="ECO:0000313" key="2">
    <source>
        <dbReference type="Proteomes" id="UP000306409"/>
    </source>
</evidence>
<dbReference type="RefSeq" id="WP_137699270.1">
    <property type="nucleotide sequence ID" value="NZ_CP061336.1"/>
</dbReference>
<dbReference type="Proteomes" id="UP000306409">
    <property type="component" value="Chromosome"/>
</dbReference>
<accession>A0A4U7J4T8</accession>
<proteinExistence type="predicted"/>
<organism evidence="1 2">
    <name type="scientific">Ruminiclostridium herbifermentans</name>
    <dbReference type="NCBI Taxonomy" id="2488810"/>
    <lineage>
        <taxon>Bacteria</taxon>
        <taxon>Bacillati</taxon>
        <taxon>Bacillota</taxon>
        <taxon>Clostridia</taxon>
        <taxon>Eubacteriales</taxon>
        <taxon>Oscillospiraceae</taxon>
        <taxon>Ruminiclostridium</taxon>
    </lineage>
</organism>